<dbReference type="SUPFAM" id="SSF53822">
    <property type="entry name" value="Periplasmic binding protein-like I"/>
    <property type="match status" value="1"/>
</dbReference>
<evidence type="ECO:0000256" key="2">
    <source>
        <dbReference type="ARBA" id="ARBA00023125"/>
    </source>
</evidence>
<reference evidence="5" key="1">
    <citation type="submission" date="2019-09" db="EMBL/GenBank/DDBJ databases">
        <authorList>
            <person name="Li J."/>
        </authorList>
    </citation>
    <scope>NUCLEOTIDE SEQUENCE [LARGE SCALE GENOMIC DNA]</scope>
    <source>
        <strain evidence="5">JCM 14732</strain>
    </source>
</reference>
<protein>
    <submittedName>
        <fullName evidence="5">LacI family transcriptional regulator</fullName>
    </submittedName>
</protein>
<dbReference type="EMBL" id="SDPQ02000002">
    <property type="protein sequence ID" value="KAA1398139.1"/>
    <property type="molecule type" value="Genomic_DNA"/>
</dbReference>
<dbReference type="GO" id="GO:0000976">
    <property type="term" value="F:transcription cis-regulatory region binding"/>
    <property type="evidence" value="ECO:0007669"/>
    <property type="project" value="TreeGrafter"/>
</dbReference>
<feature type="domain" description="HTH lacI-type" evidence="4">
    <location>
        <begin position="10"/>
        <end position="64"/>
    </location>
</feature>
<keyword evidence="1" id="KW-0805">Transcription regulation</keyword>
<accession>A0A5M4FFY5</accession>
<sequence length="354" mass="37948">MSLDSEGGQPTLEQVAARAGVGRGTASRVINGSPQVSARTREVVMKAVEELGYVPNQAARTLVTRRTGTVALVIAESEERIFGEPFFAGVVRGISAALNDASRQLVLSLVHTNDQAQRLGSYLTRQHVDGVLLLSLHDDEAFPVDLDARRLPVVLGGRSAHWAGSFVDVDNVDGGRQAVNHLIKSGRRTIATISGPRAMASGRDRLEGYAAALRDAGLPYDEELVVEGSFSELSGRTGMEELLARRPDIDGVFAASDLMAMGAMRALRAHDRRVPEDVGVIGFDGTKASETTEPPLSTVRQPLVELGRGMAEMLLRHIEAADQTVETEILPIELIVRESTVVGLPPTVPEECCS</sequence>
<keyword evidence="3" id="KW-0804">Transcription</keyword>
<dbReference type="SMART" id="SM00354">
    <property type="entry name" value="HTH_LACI"/>
    <property type="match status" value="1"/>
</dbReference>
<dbReference type="SUPFAM" id="SSF47413">
    <property type="entry name" value="lambda repressor-like DNA-binding domains"/>
    <property type="match status" value="1"/>
</dbReference>
<dbReference type="PANTHER" id="PTHR30146">
    <property type="entry name" value="LACI-RELATED TRANSCRIPTIONAL REPRESSOR"/>
    <property type="match status" value="1"/>
</dbReference>
<evidence type="ECO:0000313" key="5">
    <source>
        <dbReference type="EMBL" id="KAA1398139.1"/>
    </source>
</evidence>
<dbReference type="RefSeq" id="WP_149689569.1">
    <property type="nucleotide sequence ID" value="NZ_SDPQ02000002.1"/>
</dbReference>
<dbReference type="OrthoDB" id="3226810at2"/>
<gene>
    <name evidence="5" type="ORF">ESP70_012500</name>
</gene>
<dbReference type="Gene3D" id="3.40.50.2300">
    <property type="match status" value="2"/>
</dbReference>
<dbReference type="InterPro" id="IPR046335">
    <property type="entry name" value="LacI/GalR-like_sensor"/>
</dbReference>
<evidence type="ECO:0000256" key="1">
    <source>
        <dbReference type="ARBA" id="ARBA00023015"/>
    </source>
</evidence>
<comment type="caution">
    <text evidence="5">The sequence shown here is derived from an EMBL/GenBank/DDBJ whole genome shotgun (WGS) entry which is preliminary data.</text>
</comment>
<dbReference type="InterPro" id="IPR000843">
    <property type="entry name" value="HTH_LacI"/>
</dbReference>
<evidence type="ECO:0000259" key="4">
    <source>
        <dbReference type="PROSITE" id="PS50932"/>
    </source>
</evidence>
<dbReference type="Gene3D" id="1.10.260.40">
    <property type="entry name" value="lambda repressor-like DNA-binding domains"/>
    <property type="match status" value="1"/>
</dbReference>
<dbReference type="Pfam" id="PF00356">
    <property type="entry name" value="LacI"/>
    <property type="match status" value="1"/>
</dbReference>
<dbReference type="PANTHER" id="PTHR30146:SF109">
    <property type="entry name" value="HTH-TYPE TRANSCRIPTIONAL REGULATOR GALS"/>
    <property type="match status" value="1"/>
</dbReference>
<name>A0A5M4FFY5_9ACTN</name>
<evidence type="ECO:0000313" key="6">
    <source>
        <dbReference type="Proteomes" id="UP000380867"/>
    </source>
</evidence>
<dbReference type="CDD" id="cd06267">
    <property type="entry name" value="PBP1_LacI_sugar_binding-like"/>
    <property type="match status" value="1"/>
</dbReference>
<dbReference type="InterPro" id="IPR010982">
    <property type="entry name" value="Lambda_DNA-bd_dom_sf"/>
</dbReference>
<dbReference type="CDD" id="cd01392">
    <property type="entry name" value="HTH_LacI"/>
    <property type="match status" value="1"/>
</dbReference>
<dbReference type="Pfam" id="PF13377">
    <property type="entry name" value="Peripla_BP_3"/>
    <property type="match status" value="1"/>
</dbReference>
<evidence type="ECO:0000256" key="3">
    <source>
        <dbReference type="ARBA" id="ARBA00023163"/>
    </source>
</evidence>
<organism evidence="5 6">
    <name type="scientific">Aeromicrobium ginsengisoli</name>
    <dbReference type="NCBI Taxonomy" id="363867"/>
    <lineage>
        <taxon>Bacteria</taxon>
        <taxon>Bacillati</taxon>
        <taxon>Actinomycetota</taxon>
        <taxon>Actinomycetes</taxon>
        <taxon>Propionibacteriales</taxon>
        <taxon>Nocardioidaceae</taxon>
        <taxon>Aeromicrobium</taxon>
    </lineage>
</organism>
<dbReference type="PROSITE" id="PS50932">
    <property type="entry name" value="HTH_LACI_2"/>
    <property type="match status" value="1"/>
</dbReference>
<proteinExistence type="predicted"/>
<keyword evidence="2" id="KW-0238">DNA-binding</keyword>
<dbReference type="InterPro" id="IPR028082">
    <property type="entry name" value="Peripla_BP_I"/>
</dbReference>
<dbReference type="GO" id="GO:0003700">
    <property type="term" value="F:DNA-binding transcription factor activity"/>
    <property type="evidence" value="ECO:0007669"/>
    <property type="project" value="TreeGrafter"/>
</dbReference>
<dbReference type="AlphaFoldDB" id="A0A5M4FFY5"/>
<dbReference type="Proteomes" id="UP000380867">
    <property type="component" value="Unassembled WGS sequence"/>
</dbReference>
<keyword evidence="6" id="KW-1185">Reference proteome</keyword>